<organism evidence="1 2">
    <name type="scientific">Panagrolaimus sp. ES5</name>
    <dbReference type="NCBI Taxonomy" id="591445"/>
    <lineage>
        <taxon>Eukaryota</taxon>
        <taxon>Metazoa</taxon>
        <taxon>Ecdysozoa</taxon>
        <taxon>Nematoda</taxon>
        <taxon>Chromadorea</taxon>
        <taxon>Rhabditida</taxon>
        <taxon>Tylenchina</taxon>
        <taxon>Panagrolaimomorpha</taxon>
        <taxon>Panagrolaimoidea</taxon>
        <taxon>Panagrolaimidae</taxon>
        <taxon>Panagrolaimus</taxon>
    </lineage>
</organism>
<sequence>MIILAAASFCISTIAYANDVPDKMECDSGNDEDEIDDYQFP</sequence>
<name>A0AC34GKV4_9BILA</name>
<evidence type="ECO:0000313" key="2">
    <source>
        <dbReference type="WBParaSite" id="ES5_v2.g30289.t1"/>
    </source>
</evidence>
<dbReference type="WBParaSite" id="ES5_v2.g30289.t1">
    <property type="protein sequence ID" value="ES5_v2.g30289.t1"/>
    <property type="gene ID" value="ES5_v2.g30289"/>
</dbReference>
<reference evidence="2" key="1">
    <citation type="submission" date="2022-11" db="UniProtKB">
        <authorList>
            <consortium name="WormBaseParasite"/>
        </authorList>
    </citation>
    <scope>IDENTIFICATION</scope>
</reference>
<accession>A0AC34GKV4</accession>
<evidence type="ECO:0000313" key="1">
    <source>
        <dbReference type="Proteomes" id="UP000887579"/>
    </source>
</evidence>
<proteinExistence type="predicted"/>
<dbReference type="Proteomes" id="UP000887579">
    <property type="component" value="Unplaced"/>
</dbReference>
<protein>
    <submittedName>
        <fullName evidence="2">Uncharacterized protein</fullName>
    </submittedName>
</protein>